<dbReference type="InterPro" id="IPR028878">
    <property type="entry name" value="RNase_E"/>
</dbReference>
<keyword evidence="8 15" id="KW-0479">Metal-binding</keyword>
<keyword evidence="7 15" id="KW-0540">Nuclease</keyword>
<feature type="binding site" evidence="15">
    <location>
        <position position="432"/>
    </location>
    <ligand>
        <name>Zn(2+)</name>
        <dbReference type="ChEBI" id="CHEBI:29105"/>
        <note>ligand shared between dimeric partners</note>
    </ligand>
</feature>
<dbReference type="Pfam" id="PF00575">
    <property type="entry name" value="S1"/>
    <property type="match status" value="1"/>
</dbReference>
<name>A0ABX5VGY3_9BURK</name>
<feature type="region of interest" description="Disordered" evidence="16">
    <location>
        <begin position="538"/>
        <end position="560"/>
    </location>
</feature>
<keyword evidence="10 15" id="KW-0255">Endonuclease</keyword>
<dbReference type="PANTHER" id="PTHR30001">
    <property type="entry name" value="RIBONUCLEASE"/>
    <property type="match status" value="1"/>
</dbReference>
<protein>
    <recommendedName>
        <fullName evidence="15">Ribonuclease E</fullName>
        <shortName evidence="15">RNase E</shortName>
        <ecNumber evidence="15">3.1.26.12</ecNumber>
    </recommendedName>
</protein>
<keyword evidence="3 15" id="KW-0963">Cytoplasm</keyword>
<evidence type="ECO:0000259" key="17">
    <source>
        <dbReference type="PROSITE" id="PS50126"/>
    </source>
</evidence>
<feature type="binding site" evidence="15">
    <location>
        <position position="374"/>
    </location>
    <ligand>
        <name>Mg(2+)</name>
        <dbReference type="ChEBI" id="CHEBI:18420"/>
        <note>catalytic</note>
    </ligand>
</feature>
<feature type="compositionally biased region" description="Basic and acidic residues" evidence="16">
    <location>
        <begin position="572"/>
        <end position="591"/>
    </location>
</feature>
<dbReference type="EMBL" id="CP040882">
    <property type="protein sequence ID" value="QDA54274.1"/>
    <property type="molecule type" value="Genomic_DNA"/>
</dbReference>
<accession>A0ABX5VGY3</accession>
<comment type="similarity">
    <text evidence="1">Belongs to the RNase E/G family. RNase G subfamily.</text>
</comment>
<organism evidence="18 19">
    <name type="scientific">Sutterella faecalis</name>
    <dbReference type="NCBI Taxonomy" id="2584944"/>
    <lineage>
        <taxon>Bacteria</taxon>
        <taxon>Pseudomonadati</taxon>
        <taxon>Pseudomonadota</taxon>
        <taxon>Betaproteobacteria</taxon>
        <taxon>Burkholderiales</taxon>
        <taxon>Sutterellaceae</taxon>
        <taxon>Sutterella</taxon>
    </lineage>
</organism>
<dbReference type="Pfam" id="PF20833">
    <property type="entry name" value="RNase_E_G_Thio"/>
    <property type="match status" value="1"/>
</dbReference>
<feature type="binding site" evidence="15">
    <location>
        <position position="331"/>
    </location>
    <ligand>
        <name>Mg(2+)</name>
        <dbReference type="ChEBI" id="CHEBI:18420"/>
        <note>catalytic</note>
    </ligand>
</feature>
<evidence type="ECO:0000256" key="1">
    <source>
        <dbReference type="ARBA" id="ARBA00005663"/>
    </source>
</evidence>
<evidence type="ECO:0000256" key="2">
    <source>
        <dbReference type="ARBA" id="ARBA00022475"/>
    </source>
</evidence>
<comment type="subunit">
    <text evidence="15">Homotetramer formed by a dimer of dimers.</text>
</comment>
<feature type="compositionally biased region" description="Basic residues" evidence="16">
    <location>
        <begin position="852"/>
        <end position="863"/>
    </location>
</feature>
<dbReference type="PANTHER" id="PTHR30001:SF1">
    <property type="entry name" value="RIBONUCLEASE E_G-LIKE PROTEIN, CHLOROPLASTIC"/>
    <property type="match status" value="1"/>
</dbReference>
<evidence type="ECO:0000256" key="10">
    <source>
        <dbReference type="ARBA" id="ARBA00022759"/>
    </source>
</evidence>
<feature type="domain" description="S1 motif" evidence="17">
    <location>
        <begin position="39"/>
        <end position="118"/>
    </location>
</feature>
<keyword evidence="13 15" id="KW-0694">RNA-binding</keyword>
<dbReference type="RefSeq" id="WP_139687736.1">
    <property type="nucleotide sequence ID" value="NZ_CP040882.1"/>
</dbReference>
<feature type="compositionally biased region" description="Low complexity" evidence="16">
    <location>
        <begin position="865"/>
        <end position="884"/>
    </location>
</feature>
<comment type="cofactor">
    <cofactor evidence="15">
        <name>Zn(2+)</name>
        <dbReference type="ChEBI" id="CHEBI:29105"/>
    </cofactor>
    <text evidence="15">Binds 2 Zn(2+) ions per homotetramer.</text>
</comment>
<dbReference type="Proteomes" id="UP000308889">
    <property type="component" value="Chromosome"/>
</dbReference>
<dbReference type="SMART" id="SM00316">
    <property type="entry name" value="S1"/>
    <property type="match status" value="1"/>
</dbReference>
<evidence type="ECO:0000256" key="9">
    <source>
        <dbReference type="ARBA" id="ARBA00022730"/>
    </source>
</evidence>
<dbReference type="InterPro" id="IPR003029">
    <property type="entry name" value="S1_domain"/>
</dbReference>
<feature type="compositionally biased region" description="Basic and acidic residues" evidence="16">
    <location>
        <begin position="832"/>
        <end position="843"/>
    </location>
</feature>
<feature type="compositionally biased region" description="Basic and acidic residues" evidence="16">
    <location>
        <begin position="792"/>
        <end position="805"/>
    </location>
</feature>
<dbReference type="PROSITE" id="PS50126">
    <property type="entry name" value="S1"/>
    <property type="match status" value="1"/>
</dbReference>
<dbReference type="Gene3D" id="2.40.50.140">
    <property type="entry name" value="Nucleic acid-binding proteins"/>
    <property type="match status" value="1"/>
</dbReference>
<proteinExistence type="inferred from homology"/>
<keyword evidence="14 15" id="KW-0472">Membrane</keyword>
<gene>
    <name evidence="15" type="primary">rne</name>
    <name evidence="18" type="ORF">FG381_04505</name>
</gene>
<evidence type="ECO:0000256" key="7">
    <source>
        <dbReference type="ARBA" id="ARBA00022722"/>
    </source>
</evidence>
<dbReference type="CDD" id="cd04453">
    <property type="entry name" value="S1_RNase_E"/>
    <property type="match status" value="1"/>
</dbReference>
<evidence type="ECO:0000256" key="6">
    <source>
        <dbReference type="ARBA" id="ARBA00022694"/>
    </source>
</evidence>
<keyword evidence="2 15" id="KW-1003">Cell membrane</keyword>
<keyword evidence="6 15" id="KW-0819">tRNA processing</keyword>
<evidence type="ECO:0000256" key="12">
    <source>
        <dbReference type="ARBA" id="ARBA00022842"/>
    </source>
</evidence>
<comment type="catalytic activity">
    <reaction evidence="15">
        <text>Endonucleolytic cleavage of single-stranded RNA in A- and U-rich regions.</text>
        <dbReference type="EC" id="3.1.26.12"/>
    </reaction>
</comment>
<reference evidence="19" key="1">
    <citation type="submission" date="2019-06" db="EMBL/GenBank/DDBJ databases">
        <authorList>
            <person name="Oh B.S."/>
        </authorList>
    </citation>
    <scope>NUCLEOTIDE SEQUENCE [LARGE SCALE GENOMIC DNA]</scope>
    <source>
        <strain evidence="19">KGMB03119</strain>
    </source>
</reference>
<comment type="cofactor">
    <cofactor evidence="15">
        <name>Mg(2+)</name>
        <dbReference type="ChEBI" id="CHEBI:18420"/>
    </cofactor>
    <text evidence="15">Binds 1 Mg(2+) ion per subunit.</text>
</comment>
<evidence type="ECO:0000256" key="11">
    <source>
        <dbReference type="ARBA" id="ARBA00022801"/>
    </source>
</evidence>
<keyword evidence="5 15" id="KW-0698">rRNA processing</keyword>
<dbReference type="InterPro" id="IPR004659">
    <property type="entry name" value="RNase_E/G"/>
</dbReference>
<feature type="compositionally biased region" description="Basic and acidic residues" evidence="16">
    <location>
        <begin position="617"/>
        <end position="747"/>
    </location>
</feature>
<feature type="region of interest" description="Required for zinc-mediated homotetramerization and catalytic activity" evidence="15">
    <location>
        <begin position="432"/>
        <end position="435"/>
    </location>
</feature>
<dbReference type="SUPFAM" id="SSF50249">
    <property type="entry name" value="Nucleic acid-binding proteins"/>
    <property type="match status" value="1"/>
</dbReference>
<comment type="subcellular location">
    <subcellularLocation>
        <location evidence="15">Cytoplasm</location>
    </subcellularLocation>
    <subcellularLocation>
        <location evidence="15">Cell inner membrane</location>
        <topology evidence="15">Peripheral membrane protein</topology>
        <orientation evidence="15">Cytoplasmic side</orientation>
    </subcellularLocation>
</comment>
<dbReference type="Gene3D" id="3.40.1260.20">
    <property type="entry name" value="Ribonuclease E, catalytic domain"/>
    <property type="match status" value="1"/>
</dbReference>
<evidence type="ECO:0000256" key="3">
    <source>
        <dbReference type="ARBA" id="ARBA00022490"/>
    </source>
</evidence>
<evidence type="ECO:0000256" key="15">
    <source>
        <dbReference type="HAMAP-Rule" id="MF_00970"/>
    </source>
</evidence>
<dbReference type="Pfam" id="PF10150">
    <property type="entry name" value="RNase_E_G"/>
    <property type="match status" value="1"/>
</dbReference>
<feature type="compositionally biased region" description="Basic and acidic residues" evidence="16">
    <location>
        <begin position="942"/>
        <end position="959"/>
    </location>
</feature>
<evidence type="ECO:0000313" key="19">
    <source>
        <dbReference type="Proteomes" id="UP000308889"/>
    </source>
</evidence>
<feature type="region of interest" description="Disordered" evidence="16">
    <location>
        <begin position="572"/>
        <end position="598"/>
    </location>
</feature>
<dbReference type="HAMAP" id="MF_00970">
    <property type="entry name" value="RNase_E"/>
    <property type="match status" value="1"/>
</dbReference>
<keyword evidence="12 15" id="KW-0460">Magnesium</keyword>
<comment type="function">
    <text evidence="15">Endoribonuclease that plays a central role in RNA processing and decay. Required for the maturation of 5S and 16S rRNAs and the majority of tRNAs. Also involved in the degradation of most mRNAs.</text>
</comment>
<evidence type="ECO:0000256" key="16">
    <source>
        <dbReference type="SAM" id="MobiDB-lite"/>
    </source>
</evidence>
<evidence type="ECO:0000256" key="8">
    <source>
        <dbReference type="ARBA" id="ARBA00022723"/>
    </source>
</evidence>
<evidence type="ECO:0000256" key="5">
    <source>
        <dbReference type="ARBA" id="ARBA00022552"/>
    </source>
</evidence>
<feature type="binding site" evidence="15">
    <location>
        <position position="435"/>
    </location>
    <ligand>
        <name>Zn(2+)</name>
        <dbReference type="ChEBI" id="CHEBI:29105"/>
        <note>ligand shared between dimeric partners</note>
    </ligand>
</feature>
<keyword evidence="9 15" id="KW-0699">rRNA-binding</keyword>
<dbReference type="InterPro" id="IPR048583">
    <property type="entry name" value="RNase_E_G_thioredoxin-like"/>
</dbReference>
<evidence type="ECO:0000313" key="18">
    <source>
        <dbReference type="EMBL" id="QDA54274.1"/>
    </source>
</evidence>
<evidence type="ECO:0000256" key="4">
    <source>
        <dbReference type="ARBA" id="ARBA00022519"/>
    </source>
</evidence>
<feature type="region of interest" description="Disordered" evidence="16">
    <location>
        <begin position="910"/>
        <end position="1074"/>
    </location>
</feature>
<keyword evidence="15" id="KW-0862">Zinc</keyword>
<keyword evidence="19" id="KW-1185">Reference proteome</keyword>
<feature type="compositionally biased region" description="Basic and acidic residues" evidence="16">
    <location>
        <begin position="980"/>
        <end position="1022"/>
    </location>
</feature>
<dbReference type="InterPro" id="IPR019307">
    <property type="entry name" value="RNA-bd_AU-1/RNase_E/G"/>
</dbReference>
<sequence length="1165" mass="130056">MKRMLFNATHPEETRVGIVDGQKLIDIDIETAGREARKSNIYKGVVTRIEPSLEACFVDYGEERHGFLPFKEISRSYFAEGVDVRMATIKEAIREGQELIVQVEKEERGNKGAALTTFISLAGRYLVLMPNNPRAGGVSRRIEGEERQELREAMDKLDIPSGMSTIARTAGIGRTTEELQWDLNYLLKLWNAIVDAARPQYEYVTEENGRKVRSVSSEPTKNGRSGKCLNPAPFLIVEESNLVVRAIRDYFQPEIGEILVDTDEIYEQARQFMANVMPDMVDRVKRYRDDIPLFTRFQIEQQIETAYSRTVPLPSGGAIVIDHTEALVAIDVNSARATRGADIEDTAFRTNCEAADEVARQMRLRDLGGLIVIDFIDMAESKNQRAVEQRLKDAIRYDRARVQTAKISRFGLMELSRQRLRPALSEGSHITCPRCNGVGVIRDTESCAIQVLRILQEEAMKEGTGAVQAQVPVDVATFLLNEKRNDITKLEARHRVPIVLVPNTYLETPHYHIERIRQDDERLDTHVPSFDLAEEIETTADDPYAQKSQEEKPQRPKQVPVIKNLIERDPAPVHAAEAQKEEKAQKPDAGKVKQLTPVTPQKSLFQRIIAFFTGGDSTEKKTEEKPQQKPAEKTDERRRTRGGRNDRRTRSGRTRTERTERLERAERSDRSEKTERSERPERSERTERAERTEKTEGRSRRTRTDRADRSERTERAERAPRTERTERSDRDDRRQERRTEESARPAEDIATMTAESLPDAVNQTEVEAPVFTVEQESGDEERRSRRRRSRRRPAEDEALADRIPEAEETQEGAAAPQPALAEVISLDEGIVESDKAAEQSEAREESDEEGARRRRPRRRRRSGRGAEAQEGAEAQSAQPAEPQGLAAEVAQQPVWTPAAEPLVQIETKSAVSQAVEGAFAGAQTEGSAHDGERRRSRRSRKPRTEAQADRIPEAKETKEGAAASSPVLAEVISLDEGIVEGEKAAERAEVREEEKPAAPQEKAVKAPEPEEKLIQIETRKAPEAAPEVPAPEAAPATTPEAPTKAAAAAAEAPAAPAAEPQTEHPALTGSIAEGLEDNLRSAGLVQVHTAKPSAATGYEPVVQPGRVVEHAAAEAEEGPLTQVHTKPELCRPVDYAPVIQPGRKVESSVEASEAEVLVQVETKKN</sequence>
<dbReference type="EC" id="3.1.26.12" evidence="15"/>
<feature type="region of interest" description="Disordered" evidence="16">
    <location>
        <begin position="613"/>
        <end position="892"/>
    </location>
</feature>
<feature type="compositionally biased region" description="Low complexity" evidence="16">
    <location>
        <begin position="1023"/>
        <end position="1066"/>
    </location>
</feature>
<evidence type="ECO:0000256" key="14">
    <source>
        <dbReference type="ARBA" id="ARBA00023136"/>
    </source>
</evidence>
<comment type="similarity">
    <text evidence="15">Belongs to the RNase E/G family. RNase E subfamily.</text>
</comment>
<keyword evidence="11 15" id="KW-0378">Hydrolase</keyword>
<evidence type="ECO:0000256" key="13">
    <source>
        <dbReference type="ARBA" id="ARBA00022884"/>
    </source>
</evidence>
<keyword evidence="4 15" id="KW-0997">Cell inner membrane</keyword>
<keyword evidence="15" id="KW-0820">tRNA-binding</keyword>
<dbReference type="InterPro" id="IPR012340">
    <property type="entry name" value="NA-bd_OB-fold"/>
</dbReference>